<organism evidence="2 3">
    <name type="scientific">Rhodococcus phage ReqiPoco6</name>
    <dbReference type="NCBI Taxonomy" id="691964"/>
    <lineage>
        <taxon>Viruses</taxon>
        <taxon>Duplodnaviria</taxon>
        <taxon>Heunggongvirae</taxon>
        <taxon>Uroviricota</taxon>
        <taxon>Caudoviricetes</taxon>
        <taxon>Pepyhexavirus</taxon>
        <taxon>Pepyhexavirus poco6</taxon>
    </lineage>
</organism>
<accession>D4P7N9</accession>
<dbReference type="KEGG" id="vg:18559731"/>
<gene>
    <name evidence="2" type="ORF">Poco6gene021</name>
</gene>
<dbReference type="EMBL" id="GU580942">
    <property type="protein sequence ID" value="ADD81019.1"/>
    <property type="molecule type" value="Genomic_DNA"/>
</dbReference>
<evidence type="ECO:0000256" key="1">
    <source>
        <dbReference type="SAM" id="Phobius"/>
    </source>
</evidence>
<keyword evidence="1" id="KW-0472">Membrane</keyword>
<evidence type="ECO:0000313" key="2">
    <source>
        <dbReference type="EMBL" id="ADD81019.1"/>
    </source>
</evidence>
<dbReference type="Pfam" id="PF23847">
    <property type="entry name" value="DUF7211"/>
    <property type="match status" value="1"/>
</dbReference>
<dbReference type="RefSeq" id="YP_009012602.1">
    <property type="nucleotide sequence ID" value="NC_023694.1"/>
</dbReference>
<protein>
    <submittedName>
        <fullName evidence="2">Gp021</fullName>
    </submittedName>
</protein>
<dbReference type="InterPro" id="IPR055635">
    <property type="entry name" value="DUF7211"/>
</dbReference>
<name>D4P7N9_9CAUD</name>
<keyword evidence="1" id="KW-1133">Transmembrane helix</keyword>
<sequence>MTVVEVDNFLAHYGVKGMKWGVIRDRDRGSSSSSSEPKPAGRRQVALEAKYVQKGHSLEDAQQKAARRAKVQKVLLVAGAVTLAGTAAYVGHKEYGKRFTEISLKAGTELKYINATGPNTDLNRRLYTTFNEADTKKYRGMLAKQLQKNKSGTTIYETVLTAKQDIKAPSHKQAEQVFKDLVKSGAMDVKFFGRNQTYKEFNGDLVRGNTPEAKTFYDALKKKGFNAVLDSNDQFVSGYNTKHPLILFNAASSTVKTGESVVNQKTIDGLYNRQVAGVMARQFAPTVAMGAAAVGAHRYIESKSKYATVNKYMAEHPNTKRSPAEIYASLQVQPNGLYEVPDLTAVSKPPKKGGSKK</sequence>
<reference evidence="2 3" key="1">
    <citation type="journal article" date="2011" name="Appl. Environ. Microbiol.">
        <title>Genomic and functional analyses of Rhodococcus equi phages ReqiPepy6, ReqiPoco6, ReqiPine5, and ReqiDocB7.</title>
        <authorList>
            <person name="Summer E.J."/>
            <person name="Liu M."/>
            <person name="Gill J.J."/>
            <person name="Grant M."/>
            <person name="Chan-Cortes T.N."/>
            <person name="Ferguson L."/>
            <person name="Janes C."/>
            <person name="Lange K."/>
            <person name="Bertoli M."/>
            <person name="Moore C."/>
            <person name="Orchard R.C."/>
            <person name="Cohen N."/>
            <person name="Young R."/>
        </authorList>
    </citation>
    <scope>NUCLEOTIDE SEQUENCE [LARGE SCALE GENOMIC DNA]</scope>
</reference>
<feature type="transmembrane region" description="Helical" evidence="1">
    <location>
        <begin position="74"/>
        <end position="92"/>
    </location>
</feature>
<proteinExistence type="predicted"/>
<keyword evidence="3" id="KW-1185">Reference proteome</keyword>
<evidence type="ECO:0000313" key="3">
    <source>
        <dbReference type="Proteomes" id="UP000001057"/>
    </source>
</evidence>
<keyword evidence="1" id="KW-0812">Transmembrane</keyword>
<dbReference type="GeneID" id="18559731"/>
<dbReference type="OrthoDB" id="26291at10239"/>
<dbReference type="Proteomes" id="UP000001057">
    <property type="component" value="Segment"/>
</dbReference>